<evidence type="ECO:0008006" key="3">
    <source>
        <dbReference type="Google" id="ProtNLM"/>
    </source>
</evidence>
<dbReference type="EMBL" id="BARW01001540">
    <property type="protein sequence ID" value="GAI60894.1"/>
    <property type="molecule type" value="Genomic_DNA"/>
</dbReference>
<sequence>QLYDDAHGTDRYHRLLDCSTWWRNHFDPDADACFSTTCRCGLKHCLLCSEARARFLFHQVRAWLLSIKQASFLTLTIASSDLPLIDQVANMTNAFRRLRHAKFFRTKCRGGIWLIQVTFNADRNQFHLHLHATIDSAYIPQDLISTRWSKLTGGSFRVDIRRIKGRSGAARDLARYATRAGWLSNFPEDRLLEYAEAFESKHMCGTWGNARGISLVPAPQRDMTRCIELPSDEQLCGMAPDSFAAQAVILALATGCKINRWVIDQLRPQAEPATPDFMKDRAGNVYDRQSLFARGPPGDTNVQVA</sequence>
<evidence type="ECO:0000256" key="1">
    <source>
        <dbReference type="ARBA" id="ARBA00022705"/>
    </source>
</evidence>
<organism evidence="2">
    <name type="scientific">marine sediment metagenome</name>
    <dbReference type="NCBI Taxonomy" id="412755"/>
    <lineage>
        <taxon>unclassified sequences</taxon>
        <taxon>metagenomes</taxon>
        <taxon>ecological metagenomes</taxon>
    </lineage>
</organism>
<comment type="caution">
    <text evidence="2">The sequence shown here is derived from an EMBL/GenBank/DDBJ whole genome shotgun (WGS) entry which is preliminary data.</text>
</comment>
<keyword evidence="1" id="KW-0235">DNA replication</keyword>
<proteinExistence type="predicted"/>
<dbReference type="InterPro" id="IPR000989">
    <property type="entry name" value="Rep"/>
</dbReference>
<dbReference type="GO" id="GO:0006260">
    <property type="term" value="P:DNA replication"/>
    <property type="evidence" value="ECO:0007669"/>
    <property type="project" value="UniProtKB-KW"/>
</dbReference>
<dbReference type="GO" id="GO:0003677">
    <property type="term" value="F:DNA binding"/>
    <property type="evidence" value="ECO:0007669"/>
    <property type="project" value="InterPro"/>
</dbReference>
<name>X1RZE1_9ZZZZ</name>
<protein>
    <recommendedName>
        <fullName evidence="3">Replication protein</fullName>
    </recommendedName>
</protein>
<feature type="non-terminal residue" evidence="2">
    <location>
        <position position="1"/>
    </location>
</feature>
<gene>
    <name evidence="2" type="ORF">S12H4_04845</name>
</gene>
<evidence type="ECO:0000313" key="2">
    <source>
        <dbReference type="EMBL" id="GAI60894.1"/>
    </source>
</evidence>
<accession>X1RZE1</accession>
<dbReference type="AlphaFoldDB" id="X1RZE1"/>
<dbReference type="Pfam" id="PF01446">
    <property type="entry name" value="Rep_1"/>
    <property type="match status" value="1"/>
</dbReference>
<reference evidence="2" key="1">
    <citation type="journal article" date="2014" name="Front. Microbiol.">
        <title>High frequency of phylogenetically diverse reductive dehalogenase-homologous genes in deep subseafloor sedimentary metagenomes.</title>
        <authorList>
            <person name="Kawai M."/>
            <person name="Futagami T."/>
            <person name="Toyoda A."/>
            <person name="Takaki Y."/>
            <person name="Nishi S."/>
            <person name="Hori S."/>
            <person name="Arai W."/>
            <person name="Tsubouchi T."/>
            <person name="Morono Y."/>
            <person name="Uchiyama I."/>
            <person name="Ito T."/>
            <person name="Fujiyama A."/>
            <person name="Inagaki F."/>
            <person name="Takami H."/>
        </authorList>
    </citation>
    <scope>NUCLEOTIDE SEQUENCE</scope>
    <source>
        <strain evidence="2">Expedition CK06-06</strain>
    </source>
</reference>